<comment type="caution">
    <text evidence="2">The sequence shown here is derived from an EMBL/GenBank/DDBJ whole genome shotgun (WGS) entry which is preliminary data.</text>
</comment>
<feature type="transmembrane region" description="Helical" evidence="1">
    <location>
        <begin position="77"/>
        <end position="96"/>
    </location>
</feature>
<evidence type="ECO:0000313" key="2">
    <source>
        <dbReference type="EMBL" id="PRX54598.1"/>
    </source>
</evidence>
<dbReference type="AlphaFoldDB" id="A0A2T0MAS6"/>
<protein>
    <submittedName>
        <fullName evidence="2">Uncharacterized protein</fullName>
    </submittedName>
</protein>
<keyword evidence="3" id="KW-1185">Reference proteome</keyword>
<feature type="transmembrane region" description="Helical" evidence="1">
    <location>
        <begin position="140"/>
        <end position="157"/>
    </location>
</feature>
<organism evidence="2 3">
    <name type="scientific">Flagellimonas meridianipacifica</name>
    <dbReference type="NCBI Taxonomy" id="1080225"/>
    <lineage>
        <taxon>Bacteria</taxon>
        <taxon>Pseudomonadati</taxon>
        <taxon>Bacteroidota</taxon>
        <taxon>Flavobacteriia</taxon>
        <taxon>Flavobacteriales</taxon>
        <taxon>Flavobacteriaceae</taxon>
        <taxon>Flagellimonas</taxon>
    </lineage>
</organism>
<keyword evidence="1" id="KW-0812">Transmembrane</keyword>
<name>A0A2T0MAS6_9FLAO</name>
<reference evidence="2 3" key="1">
    <citation type="submission" date="2018-03" db="EMBL/GenBank/DDBJ databases">
        <title>Genomic Encyclopedia of Archaeal and Bacterial Type Strains, Phase II (KMG-II): from individual species to whole genera.</title>
        <authorList>
            <person name="Goeker M."/>
        </authorList>
    </citation>
    <scope>NUCLEOTIDE SEQUENCE [LARGE SCALE GENOMIC DNA]</scope>
    <source>
        <strain evidence="2 3">DSM 25027</strain>
    </source>
</reference>
<gene>
    <name evidence="2" type="ORF">CLV81_3000</name>
</gene>
<evidence type="ECO:0000256" key="1">
    <source>
        <dbReference type="SAM" id="Phobius"/>
    </source>
</evidence>
<accession>A0A2T0MAS6</accession>
<dbReference type="EMBL" id="PVYX01000002">
    <property type="protein sequence ID" value="PRX54598.1"/>
    <property type="molecule type" value="Genomic_DNA"/>
</dbReference>
<keyword evidence="1" id="KW-1133">Transmembrane helix</keyword>
<evidence type="ECO:0000313" key="3">
    <source>
        <dbReference type="Proteomes" id="UP000237640"/>
    </source>
</evidence>
<sequence>MNNIRNKLKNLSNNRLIDVVKNYRQYGYPEEYRILAIDILNNRGVDEMTLKLRGQFDNQIYREAQDSYNSFRRNSRIAFILYLVSIFFLLILPFFLDDLFSTLLILLCCLGYLTFIILSFINQSNFYKSIGKNQMAENPILFLLLGMPLYFLVYFYVKRKMTDQLKIIE</sequence>
<dbReference type="Proteomes" id="UP000237640">
    <property type="component" value="Unassembled WGS sequence"/>
</dbReference>
<keyword evidence="1" id="KW-0472">Membrane</keyword>
<feature type="transmembrane region" description="Helical" evidence="1">
    <location>
        <begin position="102"/>
        <end position="120"/>
    </location>
</feature>
<proteinExistence type="predicted"/>